<dbReference type="HOGENOM" id="CLU_087622_1_1_6"/>
<dbReference type="NCBIfam" id="TIGR02743">
    <property type="entry name" value="TraW"/>
    <property type="match status" value="1"/>
</dbReference>
<reference evidence="2 3" key="1">
    <citation type="journal article" date="2008" name="Environ. Microbiol.">
        <title>The genome of Erwinia tasmaniensis strain Et1/99, a non-pathogenic bacterium in the genus Erwinia.</title>
        <authorList>
            <person name="Kube M."/>
            <person name="Migdoll A.M."/>
            <person name="Mueller I."/>
            <person name="Kuhl H."/>
            <person name="Beck A."/>
            <person name="Reinhardt R."/>
            <person name="Geider K."/>
        </authorList>
    </citation>
    <scope>NUCLEOTIDE SEQUENCE [LARGE SCALE GENOMIC DNA]</scope>
    <source>
        <strain evidence="3">DSM 17950 / CFBP 7177 / CIP 109463 / NCPPB 4357 / Et1/99</strain>
        <plasmid evidence="3">pET45</plasmid>
    </source>
</reference>
<sequence>MKLKILILLTTVSISVMAKDMGTFGQLFPIDEPDMMDLINGRLKHMDENGEMARIHEKAEKDVKAHAVRPPPVSGVSEARQDKTWLFDPSFVADRDITDGRGHYITHKGDRKNPLDFIPFKSTLYFINGDNPAELQWVKNKIKYSINFKIILVKGSVPETSEKLDEQIFFDQYGVMVTRFGITHTPAEVFQEGDMLRVKEQKL</sequence>
<geneLocation type="plasmid" evidence="2 3">
    <name>pET45</name>
</geneLocation>
<proteinExistence type="predicted"/>
<keyword evidence="1" id="KW-0732">Signal</keyword>
<organism evidence="2 3">
    <name type="scientific">Erwinia tasmaniensis (strain DSM 17950 / CFBP 7177 / CIP 109463 / NCPPB 4357 / Et1/99)</name>
    <dbReference type="NCBI Taxonomy" id="465817"/>
    <lineage>
        <taxon>Bacteria</taxon>
        <taxon>Pseudomonadati</taxon>
        <taxon>Pseudomonadota</taxon>
        <taxon>Gammaproteobacteria</taxon>
        <taxon>Enterobacterales</taxon>
        <taxon>Erwiniaceae</taxon>
        <taxon>Erwinia</taxon>
    </lineage>
</organism>
<keyword evidence="3" id="KW-1185">Reference proteome</keyword>
<dbReference type="EMBL" id="CU468132">
    <property type="protein sequence ID" value="CAO94961.1"/>
    <property type="molecule type" value="Genomic_DNA"/>
</dbReference>
<protein>
    <submittedName>
        <fullName evidence="2">TraW protein</fullName>
    </submittedName>
</protein>
<evidence type="ECO:0000256" key="1">
    <source>
        <dbReference type="SAM" id="SignalP"/>
    </source>
</evidence>
<dbReference type="InterPro" id="IPR014114">
    <property type="entry name" value="TraW"/>
</dbReference>
<dbReference type="RefSeq" id="WP_012443478.1">
    <property type="nucleotide sequence ID" value="NC_010699.1"/>
</dbReference>
<feature type="chain" id="PRO_5002784065" evidence="1">
    <location>
        <begin position="19"/>
        <end position="203"/>
    </location>
</feature>
<accession>B2VB13</accession>
<dbReference type="KEGG" id="eta:ETA_pET450170"/>
<gene>
    <name evidence="2" type="primary">traW</name>
    <name evidence="2" type="ordered locus">ETA_pET450170</name>
</gene>
<dbReference type="AlphaFoldDB" id="B2VB13"/>
<evidence type="ECO:0000313" key="2">
    <source>
        <dbReference type="EMBL" id="CAO94961.1"/>
    </source>
</evidence>
<name>B2VB13_ERWT9</name>
<keyword evidence="2" id="KW-0614">Plasmid</keyword>
<feature type="signal peptide" evidence="1">
    <location>
        <begin position="1"/>
        <end position="18"/>
    </location>
</feature>
<evidence type="ECO:0000313" key="3">
    <source>
        <dbReference type="Proteomes" id="UP000001726"/>
    </source>
</evidence>
<dbReference type="Proteomes" id="UP000001726">
    <property type="component" value="Plasmid pET45"/>
</dbReference>